<evidence type="ECO:0000313" key="2">
    <source>
        <dbReference type="Proteomes" id="UP000789342"/>
    </source>
</evidence>
<evidence type="ECO:0000313" key="1">
    <source>
        <dbReference type="EMBL" id="CAG8624986.1"/>
    </source>
</evidence>
<keyword evidence="2" id="KW-1185">Reference proteome</keyword>
<protein>
    <submittedName>
        <fullName evidence="1">17915_t:CDS:1</fullName>
    </submittedName>
</protein>
<feature type="non-terminal residue" evidence="1">
    <location>
        <position position="62"/>
    </location>
</feature>
<gene>
    <name evidence="1" type="ORF">AMORRO_LOCUS8830</name>
</gene>
<dbReference type="EMBL" id="CAJVPV010007967">
    <property type="protein sequence ID" value="CAG8624986.1"/>
    <property type="molecule type" value="Genomic_DNA"/>
</dbReference>
<proteinExistence type="predicted"/>
<name>A0A9N9D3M7_9GLOM</name>
<organism evidence="1 2">
    <name type="scientific">Acaulospora morrowiae</name>
    <dbReference type="NCBI Taxonomy" id="94023"/>
    <lineage>
        <taxon>Eukaryota</taxon>
        <taxon>Fungi</taxon>
        <taxon>Fungi incertae sedis</taxon>
        <taxon>Mucoromycota</taxon>
        <taxon>Glomeromycotina</taxon>
        <taxon>Glomeromycetes</taxon>
        <taxon>Diversisporales</taxon>
        <taxon>Acaulosporaceae</taxon>
        <taxon>Acaulospora</taxon>
    </lineage>
</organism>
<sequence>MAVERIHHQEIERFSVEGAYAKGDLERRDVLSISKFILESTKTSTTITQRQSNTNLAIISLI</sequence>
<dbReference type="AlphaFoldDB" id="A0A9N9D3M7"/>
<comment type="caution">
    <text evidence="1">The sequence shown here is derived from an EMBL/GenBank/DDBJ whole genome shotgun (WGS) entry which is preliminary data.</text>
</comment>
<dbReference type="Proteomes" id="UP000789342">
    <property type="component" value="Unassembled WGS sequence"/>
</dbReference>
<reference evidence="1" key="1">
    <citation type="submission" date="2021-06" db="EMBL/GenBank/DDBJ databases">
        <authorList>
            <person name="Kallberg Y."/>
            <person name="Tangrot J."/>
            <person name="Rosling A."/>
        </authorList>
    </citation>
    <scope>NUCLEOTIDE SEQUENCE</scope>
    <source>
        <strain evidence="1">CL551</strain>
    </source>
</reference>
<accession>A0A9N9D3M7</accession>